<accession>A0A7S9DZR4</accession>
<dbReference type="AlphaFoldDB" id="A0A7S9DZR4"/>
<organism evidence="1 2">
    <name type="scientific">Salinimonas marina</name>
    <dbReference type="NCBI Taxonomy" id="2785918"/>
    <lineage>
        <taxon>Bacteria</taxon>
        <taxon>Pseudomonadati</taxon>
        <taxon>Pseudomonadota</taxon>
        <taxon>Gammaproteobacteria</taxon>
        <taxon>Alteromonadales</taxon>
        <taxon>Alteromonadaceae</taxon>
        <taxon>Alteromonas/Salinimonas group</taxon>
        <taxon>Salinimonas</taxon>
    </lineage>
</organism>
<dbReference type="KEGG" id="smaa:IT774_07430"/>
<gene>
    <name evidence="1" type="ORF">IT774_07430</name>
</gene>
<evidence type="ECO:0000313" key="2">
    <source>
        <dbReference type="Proteomes" id="UP000595095"/>
    </source>
</evidence>
<dbReference type="EMBL" id="CP064795">
    <property type="protein sequence ID" value="QPG06926.1"/>
    <property type="molecule type" value="Genomic_DNA"/>
</dbReference>
<keyword evidence="2" id="KW-1185">Reference proteome</keyword>
<dbReference type="Proteomes" id="UP000595095">
    <property type="component" value="Chromosome"/>
</dbReference>
<sequence length="69" mass="7737">MSEFEPIEVEEEMIEVRHRWTEDKTALVQQTSWPNGEGAAISIAGPGVLTPTTLELSWDQIELLKAVLD</sequence>
<evidence type="ECO:0000313" key="1">
    <source>
        <dbReference type="EMBL" id="QPG06926.1"/>
    </source>
</evidence>
<proteinExistence type="predicted"/>
<dbReference type="RefSeq" id="WP_195811998.1">
    <property type="nucleotide sequence ID" value="NZ_CP064795.1"/>
</dbReference>
<name>A0A7S9DZR4_9ALTE</name>
<protein>
    <submittedName>
        <fullName evidence="1">Uncharacterized protein</fullName>
    </submittedName>
</protein>
<reference evidence="1 2" key="1">
    <citation type="submission" date="2020-11" db="EMBL/GenBank/DDBJ databases">
        <title>Complete genome sequence for Salinimonas sp. strain G2-b.</title>
        <authorList>
            <person name="Park S.-J."/>
        </authorList>
    </citation>
    <scope>NUCLEOTIDE SEQUENCE [LARGE SCALE GENOMIC DNA]</scope>
    <source>
        <strain evidence="1 2">G2-b</strain>
    </source>
</reference>